<keyword evidence="4" id="KW-0804">Transcription</keyword>
<dbReference type="InterPro" id="IPR036390">
    <property type="entry name" value="WH_DNA-bd_sf"/>
</dbReference>
<dbReference type="PANTHER" id="PTHR30537">
    <property type="entry name" value="HTH-TYPE TRANSCRIPTIONAL REGULATOR"/>
    <property type="match status" value="1"/>
</dbReference>
<dbReference type="GO" id="GO:0043565">
    <property type="term" value="F:sequence-specific DNA binding"/>
    <property type="evidence" value="ECO:0007669"/>
    <property type="project" value="TreeGrafter"/>
</dbReference>
<name>A0A175RCY7_9HYPH</name>
<dbReference type="InterPro" id="IPR005119">
    <property type="entry name" value="LysR_subst-bd"/>
</dbReference>
<evidence type="ECO:0000256" key="1">
    <source>
        <dbReference type="ARBA" id="ARBA00009437"/>
    </source>
</evidence>
<evidence type="ECO:0000259" key="5">
    <source>
        <dbReference type="PROSITE" id="PS50931"/>
    </source>
</evidence>
<dbReference type="AlphaFoldDB" id="A0A175RCY7"/>
<dbReference type="OrthoDB" id="9796526at2"/>
<dbReference type="SUPFAM" id="SSF46785">
    <property type="entry name" value="Winged helix' DNA-binding domain"/>
    <property type="match status" value="1"/>
</dbReference>
<proteinExistence type="inferred from homology"/>
<dbReference type="Pfam" id="PF03466">
    <property type="entry name" value="LysR_substrate"/>
    <property type="match status" value="1"/>
</dbReference>
<keyword evidence="3" id="KW-0238">DNA-binding</keyword>
<evidence type="ECO:0000256" key="2">
    <source>
        <dbReference type="ARBA" id="ARBA00023015"/>
    </source>
</evidence>
<dbReference type="RefSeq" id="WP_058633384.1">
    <property type="nucleotide sequence ID" value="NZ_LDPZ01000003.1"/>
</dbReference>
<evidence type="ECO:0000313" key="6">
    <source>
        <dbReference type="EMBL" id="KTQ98447.1"/>
    </source>
</evidence>
<dbReference type="PROSITE" id="PS50931">
    <property type="entry name" value="HTH_LYSR"/>
    <property type="match status" value="1"/>
</dbReference>
<dbReference type="Gene3D" id="1.10.10.10">
    <property type="entry name" value="Winged helix-like DNA-binding domain superfamily/Winged helix DNA-binding domain"/>
    <property type="match status" value="1"/>
</dbReference>
<dbReference type="GO" id="GO:0006351">
    <property type="term" value="P:DNA-templated transcription"/>
    <property type="evidence" value="ECO:0007669"/>
    <property type="project" value="TreeGrafter"/>
</dbReference>
<evidence type="ECO:0000256" key="3">
    <source>
        <dbReference type="ARBA" id="ARBA00023125"/>
    </source>
</evidence>
<dbReference type="Gene3D" id="3.40.190.290">
    <property type="match status" value="2"/>
</dbReference>
<dbReference type="InterPro" id="IPR058163">
    <property type="entry name" value="LysR-type_TF_proteobact-type"/>
</dbReference>
<dbReference type="PATRIC" id="fig|401562.3.peg.2530"/>
<evidence type="ECO:0000256" key="4">
    <source>
        <dbReference type="ARBA" id="ARBA00023163"/>
    </source>
</evidence>
<dbReference type="PANTHER" id="PTHR30537:SF3">
    <property type="entry name" value="TRANSCRIPTIONAL REGULATORY PROTEIN"/>
    <property type="match status" value="1"/>
</dbReference>
<dbReference type="Proteomes" id="UP000078272">
    <property type="component" value="Unassembled WGS sequence"/>
</dbReference>
<gene>
    <name evidence="6" type="ORF">NS226_00905</name>
</gene>
<sequence>MSGFESLSWDDFRLIRAVAEAGTLPAAAERLGTAHSTVFRRLKGIEAALGCALFERNKARLEPTQAGAEIAALAARLGEEVDAVALRLAGREPLPSGEVRVTTNDSLLVHLLTPIFASFLAACPSVRLDIVLGNPALNLSKRDADVAIRATDNPPPNLVGRKAARIAWALYGPAEDTRGPRRWVTLGEAMSPMKVVRHVLNEAGPEGVGYRVNSVLGMAEALEAGLGVGYLPCFVADPRPTLRRLDGPDERFATDLWLLTHADLRQVPRVRALMDHLAEEITRARPLIEGARGRETGGQAG</sequence>
<dbReference type="SUPFAM" id="SSF53850">
    <property type="entry name" value="Periplasmic binding protein-like II"/>
    <property type="match status" value="1"/>
</dbReference>
<dbReference type="STRING" id="401562.NS365_10605"/>
<protein>
    <submittedName>
        <fullName evidence="6">LysR family transcriptional regulator</fullName>
    </submittedName>
</protein>
<dbReference type="InterPro" id="IPR000847">
    <property type="entry name" value="LysR_HTH_N"/>
</dbReference>
<reference evidence="6 7" key="1">
    <citation type="journal article" date="2016" name="Front. Microbiol.">
        <title>Genomic Resource of Rice Seed Associated Bacteria.</title>
        <authorList>
            <person name="Midha S."/>
            <person name="Bansal K."/>
            <person name="Sharma S."/>
            <person name="Kumar N."/>
            <person name="Patil P.P."/>
            <person name="Chaudhry V."/>
            <person name="Patil P.B."/>
        </authorList>
    </citation>
    <scope>NUCLEOTIDE SEQUENCE [LARGE SCALE GENOMIC DNA]</scope>
    <source>
        <strain evidence="6 7">NS226</strain>
    </source>
</reference>
<accession>A0A175RCY7</accession>
<dbReference type="Pfam" id="PF00126">
    <property type="entry name" value="HTH_1"/>
    <property type="match status" value="1"/>
</dbReference>
<comment type="caution">
    <text evidence="6">The sequence shown here is derived from an EMBL/GenBank/DDBJ whole genome shotgun (WGS) entry which is preliminary data.</text>
</comment>
<dbReference type="GO" id="GO:0003700">
    <property type="term" value="F:DNA-binding transcription factor activity"/>
    <property type="evidence" value="ECO:0007669"/>
    <property type="project" value="InterPro"/>
</dbReference>
<organism evidence="6 7">
    <name type="scientific">Aureimonas ureilytica</name>
    <dbReference type="NCBI Taxonomy" id="401562"/>
    <lineage>
        <taxon>Bacteria</taxon>
        <taxon>Pseudomonadati</taxon>
        <taxon>Pseudomonadota</taxon>
        <taxon>Alphaproteobacteria</taxon>
        <taxon>Hyphomicrobiales</taxon>
        <taxon>Aurantimonadaceae</taxon>
        <taxon>Aureimonas</taxon>
    </lineage>
</organism>
<feature type="domain" description="HTH lysR-type" evidence="5">
    <location>
        <begin position="7"/>
        <end position="64"/>
    </location>
</feature>
<keyword evidence="2" id="KW-0805">Transcription regulation</keyword>
<dbReference type="EMBL" id="LDPZ01000003">
    <property type="protein sequence ID" value="KTQ98447.1"/>
    <property type="molecule type" value="Genomic_DNA"/>
</dbReference>
<evidence type="ECO:0000313" key="7">
    <source>
        <dbReference type="Proteomes" id="UP000078272"/>
    </source>
</evidence>
<comment type="similarity">
    <text evidence="1">Belongs to the LysR transcriptional regulatory family.</text>
</comment>
<dbReference type="InterPro" id="IPR036388">
    <property type="entry name" value="WH-like_DNA-bd_sf"/>
</dbReference>